<feature type="region of interest" description="Disordered" evidence="1">
    <location>
        <begin position="1"/>
        <end position="70"/>
    </location>
</feature>
<protein>
    <submittedName>
        <fullName evidence="2">Uncharacterized protein</fullName>
    </submittedName>
</protein>
<evidence type="ECO:0000256" key="1">
    <source>
        <dbReference type="SAM" id="MobiDB-lite"/>
    </source>
</evidence>
<dbReference type="Proteomes" id="UP001221898">
    <property type="component" value="Unassembled WGS sequence"/>
</dbReference>
<evidence type="ECO:0000313" key="3">
    <source>
        <dbReference type="Proteomes" id="UP001221898"/>
    </source>
</evidence>
<comment type="caution">
    <text evidence="2">The sequence shown here is derived from an EMBL/GenBank/DDBJ whole genome shotgun (WGS) entry which is preliminary data.</text>
</comment>
<organism evidence="2 3">
    <name type="scientific">Aldrovandia affinis</name>
    <dbReference type="NCBI Taxonomy" id="143900"/>
    <lineage>
        <taxon>Eukaryota</taxon>
        <taxon>Metazoa</taxon>
        <taxon>Chordata</taxon>
        <taxon>Craniata</taxon>
        <taxon>Vertebrata</taxon>
        <taxon>Euteleostomi</taxon>
        <taxon>Actinopterygii</taxon>
        <taxon>Neopterygii</taxon>
        <taxon>Teleostei</taxon>
        <taxon>Notacanthiformes</taxon>
        <taxon>Halosauridae</taxon>
        <taxon>Aldrovandia</taxon>
    </lineage>
</organism>
<dbReference type="AlphaFoldDB" id="A0AAD7SWI7"/>
<accession>A0AAD7SWI7</accession>
<name>A0AAD7SWI7_9TELE</name>
<gene>
    <name evidence="2" type="ORF">AAFF_G00209990</name>
</gene>
<keyword evidence="3" id="KW-1185">Reference proteome</keyword>
<sequence>MTLLDQGPRGGSRPKFPRTEKPSRISWGPPGPRRRSAKAVDRSVIQDAWDEKEEEMRGDHENLSPNVIQSQDLSTRWQQINKENVQLRH</sequence>
<proteinExistence type="predicted"/>
<dbReference type="EMBL" id="JAINUG010000028">
    <property type="protein sequence ID" value="KAJ8409958.1"/>
    <property type="molecule type" value="Genomic_DNA"/>
</dbReference>
<evidence type="ECO:0000313" key="2">
    <source>
        <dbReference type="EMBL" id="KAJ8409958.1"/>
    </source>
</evidence>
<reference evidence="2" key="1">
    <citation type="journal article" date="2023" name="Science">
        <title>Genome structures resolve the early diversification of teleost fishes.</title>
        <authorList>
            <person name="Parey E."/>
            <person name="Louis A."/>
            <person name="Montfort J."/>
            <person name="Bouchez O."/>
            <person name="Roques C."/>
            <person name="Iampietro C."/>
            <person name="Lluch J."/>
            <person name="Castinel A."/>
            <person name="Donnadieu C."/>
            <person name="Desvignes T."/>
            <person name="Floi Bucao C."/>
            <person name="Jouanno E."/>
            <person name="Wen M."/>
            <person name="Mejri S."/>
            <person name="Dirks R."/>
            <person name="Jansen H."/>
            <person name="Henkel C."/>
            <person name="Chen W.J."/>
            <person name="Zahm M."/>
            <person name="Cabau C."/>
            <person name="Klopp C."/>
            <person name="Thompson A.W."/>
            <person name="Robinson-Rechavi M."/>
            <person name="Braasch I."/>
            <person name="Lecointre G."/>
            <person name="Bobe J."/>
            <person name="Postlethwait J.H."/>
            <person name="Berthelot C."/>
            <person name="Roest Crollius H."/>
            <person name="Guiguen Y."/>
        </authorList>
    </citation>
    <scope>NUCLEOTIDE SEQUENCE</scope>
    <source>
        <strain evidence="2">NC1722</strain>
    </source>
</reference>